<comment type="caution">
    <text evidence="1">The sequence shown here is derived from an EMBL/GenBank/DDBJ whole genome shotgun (WGS) entry which is preliminary data.</text>
</comment>
<dbReference type="EMBL" id="CAJOBZ010000011">
    <property type="protein sequence ID" value="CAF4832955.1"/>
    <property type="molecule type" value="Genomic_DNA"/>
</dbReference>
<evidence type="ECO:0000313" key="2">
    <source>
        <dbReference type="Proteomes" id="UP000663880"/>
    </source>
</evidence>
<dbReference type="Proteomes" id="UP000663880">
    <property type="component" value="Unassembled WGS sequence"/>
</dbReference>
<dbReference type="OrthoDB" id="8065733at2759"/>
<sequence length="114" mass="13098">MRTKYIPGINLMGGIDIKIRKHEQSLTVIKQEVDKEDLLKTIWEVDENTKRYRIEEIPTHEINNKSVYLPHHAVIRNDKETTKIRVVFNASCKGCNGASINDELLTGPVLQDDL</sequence>
<name>A0A821R0T2_9NEOP</name>
<keyword evidence="2" id="KW-1185">Reference proteome</keyword>
<dbReference type="AlphaFoldDB" id="A0A821R0T2"/>
<evidence type="ECO:0000313" key="1">
    <source>
        <dbReference type="EMBL" id="CAF4832955.1"/>
    </source>
</evidence>
<protein>
    <submittedName>
        <fullName evidence="1">Uncharacterized protein</fullName>
    </submittedName>
</protein>
<reference evidence="1" key="1">
    <citation type="submission" date="2021-02" db="EMBL/GenBank/DDBJ databases">
        <authorList>
            <person name="Steward A R."/>
        </authorList>
    </citation>
    <scope>NUCLEOTIDE SEQUENCE</scope>
</reference>
<accession>A0A821R0T2</accession>
<gene>
    <name evidence="1" type="ORF">PMACD_LOCUS5479</name>
</gene>
<organism evidence="1 2">
    <name type="scientific">Pieris macdunnoughi</name>
    <dbReference type="NCBI Taxonomy" id="345717"/>
    <lineage>
        <taxon>Eukaryota</taxon>
        <taxon>Metazoa</taxon>
        <taxon>Ecdysozoa</taxon>
        <taxon>Arthropoda</taxon>
        <taxon>Hexapoda</taxon>
        <taxon>Insecta</taxon>
        <taxon>Pterygota</taxon>
        <taxon>Neoptera</taxon>
        <taxon>Endopterygota</taxon>
        <taxon>Lepidoptera</taxon>
        <taxon>Glossata</taxon>
        <taxon>Ditrysia</taxon>
        <taxon>Papilionoidea</taxon>
        <taxon>Pieridae</taxon>
        <taxon>Pierinae</taxon>
        <taxon>Pieris</taxon>
    </lineage>
</organism>
<proteinExistence type="predicted"/>